<organism evidence="2 3">
    <name type="scientific">Cylindrotheca closterium</name>
    <dbReference type="NCBI Taxonomy" id="2856"/>
    <lineage>
        <taxon>Eukaryota</taxon>
        <taxon>Sar</taxon>
        <taxon>Stramenopiles</taxon>
        <taxon>Ochrophyta</taxon>
        <taxon>Bacillariophyta</taxon>
        <taxon>Bacillariophyceae</taxon>
        <taxon>Bacillariophycidae</taxon>
        <taxon>Bacillariales</taxon>
        <taxon>Bacillariaceae</taxon>
        <taxon>Cylindrotheca</taxon>
    </lineage>
</organism>
<evidence type="ECO:0000256" key="1">
    <source>
        <dbReference type="SAM" id="MobiDB-lite"/>
    </source>
</evidence>
<keyword evidence="3" id="KW-1185">Reference proteome</keyword>
<dbReference type="EMBL" id="CAKOGP040000668">
    <property type="protein sequence ID" value="CAJ1938060.1"/>
    <property type="molecule type" value="Genomic_DNA"/>
</dbReference>
<evidence type="ECO:0000313" key="3">
    <source>
        <dbReference type="Proteomes" id="UP001295423"/>
    </source>
</evidence>
<dbReference type="Proteomes" id="UP001295423">
    <property type="component" value="Unassembled WGS sequence"/>
</dbReference>
<accession>A0AAD2CRB9</accession>
<protein>
    <submittedName>
        <fullName evidence="2">Uncharacterized protein</fullName>
    </submittedName>
</protein>
<sequence length="222" mass="25178">MGLFSRKNKSSKKNNNKKSKKHMSSDDSVSLLHQPDETRQEVPMNPGPPIRTFDTLKQQVTEDNSIQEIHANYSKGTVPPPARQAAFHGPPRFDWMDIESNAAIKIQSVQRRNMVMQELEDKGMSTAAIRNRKRRRKAAKEAHPYMASQSQDTPSIFACCAVGLAFGDATEDGDDAYRLLEKKKYEERQKQQAAHEEALRRQYMTKHGINPGKIVEALEVVD</sequence>
<dbReference type="AlphaFoldDB" id="A0AAD2CRB9"/>
<evidence type="ECO:0000313" key="2">
    <source>
        <dbReference type="EMBL" id="CAJ1938060.1"/>
    </source>
</evidence>
<comment type="caution">
    <text evidence="2">The sequence shown here is derived from an EMBL/GenBank/DDBJ whole genome shotgun (WGS) entry which is preliminary data.</text>
</comment>
<feature type="compositionally biased region" description="Basic residues" evidence="1">
    <location>
        <begin position="1"/>
        <end position="22"/>
    </location>
</feature>
<reference evidence="2" key="1">
    <citation type="submission" date="2023-08" db="EMBL/GenBank/DDBJ databases">
        <authorList>
            <person name="Audoor S."/>
            <person name="Bilcke G."/>
        </authorList>
    </citation>
    <scope>NUCLEOTIDE SEQUENCE</scope>
</reference>
<name>A0AAD2CRB9_9STRA</name>
<proteinExistence type="predicted"/>
<feature type="region of interest" description="Disordered" evidence="1">
    <location>
        <begin position="1"/>
        <end position="49"/>
    </location>
</feature>
<gene>
    <name evidence="2" type="ORF">CYCCA115_LOCUS5954</name>
</gene>